<evidence type="ECO:0008006" key="3">
    <source>
        <dbReference type="Google" id="ProtNLM"/>
    </source>
</evidence>
<evidence type="ECO:0000313" key="2">
    <source>
        <dbReference type="Proteomes" id="UP000293874"/>
    </source>
</evidence>
<organism evidence="1 2">
    <name type="scientific">Pseudobacter ginsenosidimutans</name>
    <dbReference type="NCBI Taxonomy" id="661488"/>
    <lineage>
        <taxon>Bacteria</taxon>
        <taxon>Pseudomonadati</taxon>
        <taxon>Bacteroidota</taxon>
        <taxon>Chitinophagia</taxon>
        <taxon>Chitinophagales</taxon>
        <taxon>Chitinophagaceae</taxon>
        <taxon>Pseudobacter</taxon>
    </lineage>
</organism>
<gene>
    <name evidence="1" type="ORF">EV199_0028</name>
</gene>
<dbReference type="Proteomes" id="UP000293874">
    <property type="component" value="Unassembled WGS sequence"/>
</dbReference>
<protein>
    <recommendedName>
        <fullName evidence="3">ZU5 domain-containing protein</fullName>
    </recommendedName>
</protein>
<evidence type="ECO:0000313" key="1">
    <source>
        <dbReference type="EMBL" id="RZS74184.1"/>
    </source>
</evidence>
<keyword evidence="2" id="KW-1185">Reference proteome</keyword>
<dbReference type="Gene3D" id="2.60.220.30">
    <property type="match status" value="1"/>
</dbReference>
<dbReference type="AlphaFoldDB" id="A0A4Q7N0U3"/>
<proteinExistence type="predicted"/>
<dbReference type="EMBL" id="SGXA01000001">
    <property type="protein sequence ID" value="RZS74184.1"/>
    <property type="molecule type" value="Genomic_DNA"/>
</dbReference>
<accession>A0A4Q7N0U3</accession>
<name>A0A4Q7N0U3_9BACT</name>
<dbReference type="RefSeq" id="WP_130538663.1">
    <property type="nucleotide sequence ID" value="NZ_CP042431.1"/>
</dbReference>
<dbReference type="OrthoDB" id="770607at2"/>
<reference evidence="1 2" key="1">
    <citation type="submission" date="2019-02" db="EMBL/GenBank/DDBJ databases">
        <title>Genomic Encyclopedia of Type Strains, Phase IV (KMG-IV): sequencing the most valuable type-strain genomes for metagenomic binning, comparative biology and taxonomic classification.</title>
        <authorList>
            <person name="Goeker M."/>
        </authorList>
    </citation>
    <scope>NUCLEOTIDE SEQUENCE [LARGE SCALE GENOMIC DNA]</scope>
    <source>
        <strain evidence="1 2">DSM 18116</strain>
    </source>
</reference>
<sequence>MFLLICCKKNEGGKDNIPRVAVPKEHGTPVGTAVSKVIGPQGGSIESGDGRMSITVPSGAVNENTSFSIQPVTNTLTLGSGYSYRLLPENVNFNKDVEIRFKYDEQDLAGTDVDYLFLACQNAEGFWLRASNRTIDRTNKVLKVNTRHFSDWSIETSIRLVNKGKSVLTVGETTSFVVYIDPALGEEEQDGYLHLLLPEYGVADKNIKEWKVFGVGSISKSKTLEATYKAPAAIAASSTDIVEATVVNVLNEIDPTVFGSGGTLIIRENVQLEKEEYFYWSLKGSKFSGGITVAQAANGRTAISVNNGANSLSIQFSGQRTGSFSPGDMEQGGKLAVVGSLNGKIYQTSHTKCESNEKEYGQGSLSITKYGDVGGYIEGSLSVGSFHVDGCDAENGMILGSFRVKRKG</sequence>
<comment type="caution">
    <text evidence="1">The sequence shown here is derived from an EMBL/GenBank/DDBJ whole genome shotgun (WGS) entry which is preliminary data.</text>
</comment>